<organism evidence="1 2">
    <name type="scientific">Nitrospina watsonii</name>
    <dbReference type="NCBI Taxonomy" id="1323948"/>
    <lineage>
        <taxon>Bacteria</taxon>
        <taxon>Pseudomonadati</taxon>
        <taxon>Nitrospinota/Tectimicrobiota group</taxon>
        <taxon>Nitrospinota</taxon>
        <taxon>Nitrospinia</taxon>
        <taxon>Nitrospinales</taxon>
        <taxon>Nitrospinaceae</taxon>
        <taxon>Nitrospina</taxon>
    </lineage>
</organism>
<dbReference type="EMBL" id="OX336137">
    <property type="protein sequence ID" value="CAI2719487.1"/>
    <property type="molecule type" value="Genomic_DNA"/>
</dbReference>
<gene>
    <name evidence="1" type="ORF">NSPWAT_2631</name>
</gene>
<sequence>MRALRAHTFHELHSLAVGQRLEAIPLNFREMYEEIFSILGLNKTITFALIKPLYGAF</sequence>
<dbReference type="Proteomes" id="UP001157733">
    <property type="component" value="Chromosome"/>
</dbReference>
<evidence type="ECO:0000313" key="1">
    <source>
        <dbReference type="EMBL" id="CAI2719487.1"/>
    </source>
</evidence>
<accession>A0ABN8W0E7</accession>
<evidence type="ECO:0000313" key="2">
    <source>
        <dbReference type="Proteomes" id="UP001157733"/>
    </source>
</evidence>
<protein>
    <submittedName>
        <fullName evidence="1">Uncharacterized protein</fullName>
    </submittedName>
</protein>
<name>A0ABN8W0E7_9BACT</name>
<proteinExistence type="predicted"/>
<keyword evidence="2" id="KW-1185">Reference proteome</keyword>
<reference evidence="1 2" key="1">
    <citation type="submission" date="2022-09" db="EMBL/GenBank/DDBJ databases">
        <authorList>
            <person name="Kop L."/>
        </authorList>
    </citation>
    <scope>NUCLEOTIDE SEQUENCE [LARGE SCALE GENOMIC DNA]</scope>
    <source>
        <strain evidence="1 2">347</strain>
    </source>
</reference>